<feature type="compositionally biased region" description="Basic and acidic residues" evidence="1">
    <location>
        <begin position="11"/>
        <end position="20"/>
    </location>
</feature>
<sequence>GLLAALVPAQEDQKENEQKKSRYRSNYDSGNGSAGQVVLLAVFVTRRGSKW</sequence>
<dbReference type="Proteomes" id="UP000265520">
    <property type="component" value="Unassembled WGS sequence"/>
</dbReference>
<keyword evidence="3" id="KW-1185">Reference proteome</keyword>
<dbReference type="AlphaFoldDB" id="A0A392TAR1"/>
<reference evidence="2 3" key="1">
    <citation type="journal article" date="2018" name="Front. Plant Sci.">
        <title>Red Clover (Trifolium pratense) and Zigzag Clover (T. medium) - A Picture of Genomic Similarities and Differences.</title>
        <authorList>
            <person name="Dluhosova J."/>
            <person name="Istvanek J."/>
            <person name="Nedelnik J."/>
            <person name="Repkova J."/>
        </authorList>
    </citation>
    <scope>NUCLEOTIDE SEQUENCE [LARGE SCALE GENOMIC DNA]</scope>
    <source>
        <strain evidence="3">cv. 10/8</strain>
        <tissue evidence="2">Leaf</tissue>
    </source>
</reference>
<name>A0A392TAR1_9FABA</name>
<evidence type="ECO:0000313" key="2">
    <source>
        <dbReference type="EMBL" id="MCI57634.1"/>
    </source>
</evidence>
<feature type="non-terminal residue" evidence="2">
    <location>
        <position position="1"/>
    </location>
</feature>
<feature type="region of interest" description="Disordered" evidence="1">
    <location>
        <begin position="1"/>
        <end position="29"/>
    </location>
</feature>
<comment type="caution">
    <text evidence="2">The sequence shown here is derived from an EMBL/GenBank/DDBJ whole genome shotgun (WGS) entry which is preliminary data.</text>
</comment>
<evidence type="ECO:0000256" key="1">
    <source>
        <dbReference type="SAM" id="MobiDB-lite"/>
    </source>
</evidence>
<protein>
    <submittedName>
        <fullName evidence="2">Uncharacterized protein</fullName>
    </submittedName>
</protein>
<dbReference type="EMBL" id="LXQA010532461">
    <property type="protein sequence ID" value="MCI57634.1"/>
    <property type="molecule type" value="Genomic_DNA"/>
</dbReference>
<accession>A0A392TAR1</accession>
<evidence type="ECO:0000313" key="3">
    <source>
        <dbReference type="Proteomes" id="UP000265520"/>
    </source>
</evidence>
<proteinExistence type="predicted"/>
<organism evidence="2 3">
    <name type="scientific">Trifolium medium</name>
    <dbReference type="NCBI Taxonomy" id="97028"/>
    <lineage>
        <taxon>Eukaryota</taxon>
        <taxon>Viridiplantae</taxon>
        <taxon>Streptophyta</taxon>
        <taxon>Embryophyta</taxon>
        <taxon>Tracheophyta</taxon>
        <taxon>Spermatophyta</taxon>
        <taxon>Magnoliopsida</taxon>
        <taxon>eudicotyledons</taxon>
        <taxon>Gunneridae</taxon>
        <taxon>Pentapetalae</taxon>
        <taxon>rosids</taxon>
        <taxon>fabids</taxon>
        <taxon>Fabales</taxon>
        <taxon>Fabaceae</taxon>
        <taxon>Papilionoideae</taxon>
        <taxon>50 kb inversion clade</taxon>
        <taxon>NPAAA clade</taxon>
        <taxon>Hologalegina</taxon>
        <taxon>IRL clade</taxon>
        <taxon>Trifolieae</taxon>
        <taxon>Trifolium</taxon>
    </lineage>
</organism>